<reference evidence="12 13" key="1">
    <citation type="submission" date="2016-08" db="EMBL/GenBank/DDBJ databases">
        <title>Whole genome shotgun sequence of Pichia membranifaciens KS47-1.</title>
        <authorList>
            <person name="Konishi M."/>
            <person name="Ishida M."/>
            <person name="Arakawa T."/>
            <person name="Kato Y."/>
            <person name="Horiuchi J."/>
        </authorList>
    </citation>
    <scope>NUCLEOTIDE SEQUENCE [LARGE SCALE GENOMIC DNA]</scope>
    <source>
        <strain evidence="12 13">KS47-1</strain>
    </source>
</reference>
<evidence type="ECO:0000259" key="10">
    <source>
        <dbReference type="PROSITE" id="PS50893"/>
    </source>
</evidence>
<dbReference type="InterPro" id="IPR017871">
    <property type="entry name" value="ABC_transporter-like_CS"/>
</dbReference>
<keyword evidence="6" id="KW-0067">ATP-binding</keyword>
<dbReference type="InterPro" id="IPR027417">
    <property type="entry name" value="P-loop_NTPase"/>
</dbReference>
<dbReference type="Pfam" id="PF00005">
    <property type="entry name" value="ABC_tran"/>
    <property type="match status" value="2"/>
</dbReference>
<protein>
    <submittedName>
        <fullName evidence="12">Uncharacterized protein</fullName>
    </submittedName>
</protein>
<evidence type="ECO:0000256" key="9">
    <source>
        <dbReference type="SAM" id="Phobius"/>
    </source>
</evidence>
<comment type="subcellular location">
    <subcellularLocation>
        <location evidence="1">Membrane</location>
        <topology evidence="1">Multi-pass membrane protein</topology>
    </subcellularLocation>
</comment>
<dbReference type="Gene3D" id="3.40.50.300">
    <property type="entry name" value="P-loop containing nucleotide triphosphate hydrolases"/>
    <property type="match status" value="2"/>
</dbReference>
<dbReference type="FunFam" id="3.40.50.300:FF:000565">
    <property type="entry name" value="ABC bile acid transporter"/>
    <property type="match status" value="1"/>
</dbReference>
<keyword evidence="13" id="KW-1185">Reference proteome</keyword>
<dbReference type="SMART" id="SM00382">
    <property type="entry name" value="AAA"/>
    <property type="match status" value="2"/>
</dbReference>
<dbReference type="GO" id="GO:0008559">
    <property type="term" value="F:ABC-type xenobiotic transporter activity"/>
    <property type="evidence" value="ECO:0007669"/>
    <property type="project" value="TreeGrafter"/>
</dbReference>
<feature type="transmembrane region" description="Helical" evidence="9">
    <location>
        <begin position="415"/>
        <end position="441"/>
    </location>
</feature>
<keyword evidence="3" id="KW-0813">Transport</keyword>
<dbReference type="SUPFAM" id="SSF52540">
    <property type="entry name" value="P-loop containing nucleoside triphosphate hydrolases"/>
    <property type="match status" value="2"/>
</dbReference>
<comment type="similarity">
    <text evidence="2">Belongs to the ABC transporter superfamily. ABCC family. Conjugate transporter (TC 3.A.1.208) subfamily.</text>
</comment>
<evidence type="ECO:0000256" key="1">
    <source>
        <dbReference type="ARBA" id="ARBA00004141"/>
    </source>
</evidence>
<dbReference type="CDD" id="cd18606">
    <property type="entry name" value="ABC_6TM_YOR1_D2_like"/>
    <property type="match status" value="1"/>
</dbReference>
<dbReference type="InterPro" id="IPR011527">
    <property type="entry name" value="ABC1_TM_dom"/>
</dbReference>
<dbReference type="AlphaFoldDB" id="A0A1Q2YH55"/>
<dbReference type="Proteomes" id="UP000186136">
    <property type="component" value="Unassembled WGS sequence"/>
</dbReference>
<dbReference type="GO" id="GO:0005524">
    <property type="term" value="F:ATP binding"/>
    <property type="evidence" value="ECO:0007669"/>
    <property type="project" value="UniProtKB-KW"/>
</dbReference>
<dbReference type="InterPro" id="IPR003439">
    <property type="entry name" value="ABC_transporter-like_ATP-bd"/>
</dbReference>
<comment type="caution">
    <text evidence="12">The sequence shown here is derived from an EMBL/GenBank/DDBJ whole genome shotgun (WGS) entry which is preliminary data.</text>
</comment>
<dbReference type="CDD" id="cd03250">
    <property type="entry name" value="ABCC_MRP_domain1"/>
    <property type="match status" value="1"/>
</dbReference>
<accession>A0A1Q2YH55</accession>
<dbReference type="PROSITE" id="PS50893">
    <property type="entry name" value="ABC_TRANSPORTER_2"/>
    <property type="match status" value="2"/>
</dbReference>
<dbReference type="OrthoDB" id="6500128at2759"/>
<dbReference type="GO" id="GO:0016887">
    <property type="term" value="F:ATP hydrolysis activity"/>
    <property type="evidence" value="ECO:0007669"/>
    <property type="project" value="InterPro"/>
</dbReference>
<dbReference type="InterPro" id="IPR050173">
    <property type="entry name" value="ABC_transporter_C-like"/>
</dbReference>
<evidence type="ECO:0000256" key="3">
    <source>
        <dbReference type="ARBA" id="ARBA00022448"/>
    </source>
</evidence>
<sequence length="937" mass="104365">MHVAMLPTALTSASDAWIAFTRVQNFLLAEEAKPDLNYNKTEFNAQQPAVNIKNGAFDWLKSSNDACSVGSGLTESVTSEKRSLSDEGTCKQTFDLYGINLQIKHGEFIVITGAIGSGKSSLLAAINGNMTRISGEVDISGNIVLCANPWIQNTTVRNNIIFGLEFDREVYQTVIESCALPSDFEILPAGDKTEIGERGVNLSGGQKARINLARTVYRAYTLEEYNIVMFDDVLSAVDAKVGKHIMQECILGLLRDKTRVLATHQLSLIGEADRIIYMNGDGTIDIGTNQELVEKNKGFQALMDFQVDGEEVHGDEDDDDEDIDVKESELKLIRKQTTKDENFGKTIQAETIKSNGIPLQTIITYLRSGSGKLGLRFIIPNLILAIAFTAFCMLFENVWLSFWSSKRYPDRSDGFYIGLYVMFTVMFVLCAIWQFCTIIFITNRSSTLLNIKALNNIMHAPMSFFDTTPMGRIINRFTKDTDVLDNEIAEQARLCCFGFGNMCGILIMCCIFLPWFAIAVPVMVLYVGCCFNFYQSTAREVKRLEGVSRSLVFSSFDEALQGMETIKLFSASTRFIEKNTNLINKMNESYFYTISVQRWLAVALHGCSASVNIIITMLSVARAYPISAASSGLLISYIVQLSMQLISFSKSLGQAEQYLSSVERVCEYVSELPQEGAYINEEEDSKIPEHWPQGGHIEFNDVSLKYRPELPLVLKNMTLDIKPGEKIGICGRTGAGKSTIMTALYRLSEPVSGEMFIDGVNITKIGLLELRSHLAIIPQDPVLFRGTIRSNLDPFGETEDSVLQKAIDLSCGSSNNSKFALETFVEDGGANFSLGERQVIALCRALIRKTKILILDEATSSVDYETDARIQQTIANGFKECTILCIAHRLRTILNYDRILVMDKGECAEFDTPKKLWLQGGIFRSMCDKSGIEENEF</sequence>
<keyword evidence="7 9" id="KW-1133">Transmembrane helix</keyword>
<feature type="transmembrane region" description="Helical" evidence="9">
    <location>
        <begin position="599"/>
        <end position="620"/>
    </location>
</feature>
<dbReference type="Pfam" id="PF00664">
    <property type="entry name" value="ABC_membrane"/>
    <property type="match status" value="1"/>
</dbReference>
<dbReference type="InterPro" id="IPR036640">
    <property type="entry name" value="ABC1_TM_sf"/>
</dbReference>
<evidence type="ECO:0000313" key="12">
    <source>
        <dbReference type="EMBL" id="GAV28858.1"/>
    </source>
</evidence>
<feature type="transmembrane region" description="Helical" evidence="9">
    <location>
        <begin position="505"/>
        <end position="534"/>
    </location>
</feature>
<evidence type="ECO:0000256" key="5">
    <source>
        <dbReference type="ARBA" id="ARBA00022741"/>
    </source>
</evidence>
<keyword evidence="5" id="KW-0547">Nucleotide-binding</keyword>
<evidence type="ECO:0000256" key="7">
    <source>
        <dbReference type="ARBA" id="ARBA00022989"/>
    </source>
</evidence>
<keyword evidence="4 9" id="KW-0812">Transmembrane</keyword>
<dbReference type="EMBL" id="BDGI01000089">
    <property type="protein sequence ID" value="GAV28858.1"/>
    <property type="molecule type" value="Genomic_DNA"/>
</dbReference>
<feature type="domain" description="ABC transporter" evidence="10">
    <location>
        <begin position="77"/>
        <end position="305"/>
    </location>
</feature>
<dbReference type="PANTHER" id="PTHR24223:SF456">
    <property type="entry name" value="MULTIDRUG RESISTANCE-ASSOCIATED PROTEIN LETHAL(2)03659"/>
    <property type="match status" value="1"/>
</dbReference>
<name>A0A1Q2YH55_9ASCO</name>
<dbReference type="FunFam" id="3.40.50.300:FF:001750">
    <property type="entry name" value="ATP-binding cassette transporter"/>
    <property type="match status" value="1"/>
</dbReference>
<proteinExistence type="inferred from homology"/>
<dbReference type="InterPro" id="IPR003593">
    <property type="entry name" value="AAA+_ATPase"/>
</dbReference>
<feature type="domain" description="ABC transporter" evidence="10">
    <location>
        <begin position="697"/>
        <end position="929"/>
    </location>
</feature>
<dbReference type="GO" id="GO:0005886">
    <property type="term" value="C:plasma membrane"/>
    <property type="evidence" value="ECO:0007669"/>
    <property type="project" value="TreeGrafter"/>
</dbReference>
<dbReference type="PANTHER" id="PTHR24223">
    <property type="entry name" value="ATP-BINDING CASSETTE SUB-FAMILY C"/>
    <property type="match status" value="1"/>
</dbReference>
<dbReference type="SUPFAM" id="SSF90123">
    <property type="entry name" value="ABC transporter transmembrane region"/>
    <property type="match status" value="1"/>
</dbReference>
<feature type="domain" description="ABC transmembrane type-1" evidence="11">
    <location>
        <begin position="382"/>
        <end position="657"/>
    </location>
</feature>
<gene>
    <name evidence="12" type="ORF">PMKS-002336</name>
</gene>
<evidence type="ECO:0000256" key="4">
    <source>
        <dbReference type="ARBA" id="ARBA00022692"/>
    </source>
</evidence>
<feature type="transmembrane region" description="Helical" evidence="9">
    <location>
        <begin position="382"/>
        <end position="403"/>
    </location>
</feature>
<dbReference type="FunFam" id="1.20.1560.10:FF:000010">
    <property type="entry name" value="Multidrug resistance-associated ABC transporter"/>
    <property type="match status" value="1"/>
</dbReference>
<evidence type="ECO:0000313" key="13">
    <source>
        <dbReference type="Proteomes" id="UP000186136"/>
    </source>
</evidence>
<organism evidence="12 13">
    <name type="scientific">Pichia membranifaciens</name>
    <dbReference type="NCBI Taxonomy" id="4926"/>
    <lineage>
        <taxon>Eukaryota</taxon>
        <taxon>Fungi</taxon>
        <taxon>Dikarya</taxon>
        <taxon>Ascomycota</taxon>
        <taxon>Saccharomycotina</taxon>
        <taxon>Pichiomycetes</taxon>
        <taxon>Pichiales</taxon>
        <taxon>Pichiaceae</taxon>
        <taxon>Pichia</taxon>
    </lineage>
</organism>
<dbReference type="Gene3D" id="1.20.1560.10">
    <property type="entry name" value="ABC transporter type 1, transmembrane domain"/>
    <property type="match status" value="1"/>
</dbReference>
<keyword evidence="8 9" id="KW-0472">Membrane</keyword>
<evidence type="ECO:0000256" key="6">
    <source>
        <dbReference type="ARBA" id="ARBA00022840"/>
    </source>
</evidence>
<dbReference type="CDD" id="cd03244">
    <property type="entry name" value="ABCC_MRP_domain2"/>
    <property type="match status" value="1"/>
</dbReference>
<evidence type="ECO:0000259" key="11">
    <source>
        <dbReference type="PROSITE" id="PS50929"/>
    </source>
</evidence>
<dbReference type="PROSITE" id="PS50929">
    <property type="entry name" value="ABC_TM1F"/>
    <property type="match status" value="1"/>
</dbReference>
<evidence type="ECO:0000256" key="8">
    <source>
        <dbReference type="ARBA" id="ARBA00023136"/>
    </source>
</evidence>
<dbReference type="PROSITE" id="PS00211">
    <property type="entry name" value="ABC_TRANSPORTER_1"/>
    <property type="match status" value="2"/>
</dbReference>
<evidence type="ECO:0000256" key="2">
    <source>
        <dbReference type="ARBA" id="ARBA00009726"/>
    </source>
</evidence>